<evidence type="ECO:0000313" key="2">
    <source>
        <dbReference type="Proteomes" id="UP000635477"/>
    </source>
</evidence>
<proteinExistence type="predicted"/>
<gene>
    <name evidence="1" type="ORF">FZEAL_2573</name>
</gene>
<protein>
    <submittedName>
        <fullName evidence="1">Uncharacterized protein</fullName>
    </submittedName>
</protein>
<dbReference type="AlphaFoldDB" id="A0A8H4URA1"/>
<dbReference type="OrthoDB" id="3596450at2759"/>
<dbReference type="EMBL" id="JABEYC010000154">
    <property type="protein sequence ID" value="KAF4981686.1"/>
    <property type="molecule type" value="Genomic_DNA"/>
</dbReference>
<comment type="caution">
    <text evidence="1">The sequence shown here is derived from an EMBL/GenBank/DDBJ whole genome shotgun (WGS) entry which is preliminary data.</text>
</comment>
<reference evidence="1" key="2">
    <citation type="submission" date="2020-05" db="EMBL/GenBank/DDBJ databases">
        <authorList>
            <person name="Kim H.-S."/>
            <person name="Proctor R.H."/>
            <person name="Brown D.W."/>
        </authorList>
    </citation>
    <scope>NUCLEOTIDE SEQUENCE</scope>
    <source>
        <strain evidence="1">NRRL 22465</strain>
    </source>
</reference>
<sequence length="194" mass="22482">MEQLIPIGWNEAIPEEQGHVLRASCRSAYLWDKGLRTACSESRAVITKHSWIEEWEELFQRAYNERRHHRHYKPGWVGGEEAVAPGMVTIREGHQEWHPMVYPSRDIFWVTANNSGKWPDQLGDHCILLHVRPFVGNEWQTLEAQDMALEFDPSWNHAFPDVDNTTRNPSGPPSGYYRVRCGTGDFLTSRLEGR</sequence>
<organism evidence="1 2">
    <name type="scientific">Fusarium zealandicum</name>
    <dbReference type="NCBI Taxonomy" id="1053134"/>
    <lineage>
        <taxon>Eukaryota</taxon>
        <taxon>Fungi</taxon>
        <taxon>Dikarya</taxon>
        <taxon>Ascomycota</taxon>
        <taxon>Pezizomycotina</taxon>
        <taxon>Sordariomycetes</taxon>
        <taxon>Hypocreomycetidae</taxon>
        <taxon>Hypocreales</taxon>
        <taxon>Nectriaceae</taxon>
        <taxon>Fusarium</taxon>
        <taxon>Fusarium staphyleae species complex</taxon>
    </lineage>
</organism>
<accession>A0A8H4URA1</accession>
<evidence type="ECO:0000313" key="1">
    <source>
        <dbReference type="EMBL" id="KAF4981686.1"/>
    </source>
</evidence>
<dbReference type="Proteomes" id="UP000635477">
    <property type="component" value="Unassembled WGS sequence"/>
</dbReference>
<keyword evidence="2" id="KW-1185">Reference proteome</keyword>
<name>A0A8H4URA1_9HYPO</name>
<reference evidence="1" key="1">
    <citation type="journal article" date="2020" name="BMC Genomics">
        <title>Correction to: Identification and distribution of gene clusters required for synthesis of sphingolipid metabolism inhibitors in diverse species of the filamentous fungus Fusarium.</title>
        <authorList>
            <person name="Kim H.S."/>
            <person name="Lohmar J.M."/>
            <person name="Busman M."/>
            <person name="Brown D.W."/>
            <person name="Naumann T.A."/>
            <person name="Divon H.H."/>
            <person name="Lysoe E."/>
            <person name="Uhlig S."/>
            <person name="Proctor R.H."/>
        </authorList>
    </citation>
    <scope>NUCLEOTIDE SEQUENCE</scope>
    <source>
        <strain evidence="1">NRRL 22465</strain>
    </source>
</reference>